<dbReference type="VEuPathDB" id="TriTrypDB:BSAL_03415"/>
<feature type="domain" description="Adenylate kinase active site lid" evidence="7">
    <location>
        <begin position="130"/>
        <end position="164"/>
    </location>
</feature>
<evidence type="ECO:0000256" key="4">
    <source>
        <dbReference type="ARBA" id="ARBA00022777"/>
    </source>
</evidence>
<keyword evidence="2 5" id="KW-0808">Transferase</keyword>
<proteinExistence type="inferred from homology"/>
<dbReference type="OrthoDB" id="439792at2759"/>
<comment type="similarity">
    <text evidence="1 5">Belongs to the adenylate kinase family.</text>
</comment>
<dbReference type="GO" id="GO:0005524">
    <property type="term" value="F:ATP binding"/>
    <property type="evidence" value="ECO:0007669"/>
    <property type="project" value="InterPro"/>
</dbReference>
<evidence type="ECO:0000256" key="6">
    <source>
        <dbReference type="SAM" id="MobiDB-lite"/>
    </source>
</evidence>
<dbReference type="Gene3D" id="3.40.50.300">
    <property type="entry name" value="P-loop containing nucleotide triphosphate hydrolases"/>
    <property type="match status" value="1"/>
</dbReference>
<evidence type="ECO:0000313" key="8">
    <source>
        <dbReference type="EMBL" id="CUE70262.1"/>
    </source>
</evidence>
<dbReference type="GO" id="GO:0004017">
    <property type="term" value="F:AMP kinase activity"/>
    <property type="evidence" value="ECO:0007669"/>
    <property type="project" value="InterPro"/>
</dbReference>
<dbReference type="OMA" id="CWIHPPS"/>
<evidence type="ECO:0000256" key="3">
    <source>
        <dbReference type="ARBA" id="ARBA00022741"/>
    </source>
</evidence>
<reference evidence="9" key="1">
    <citation type="submission" date="2015-09" db="EMBL/GenBank/DDBJ databases">
        <authorList>
            <consortium name="Pathogen Informatics"/>
        </authorList>
    </citation>
    <scope>NUCLEOTIDE SEQUENCE [LARGE SCALE GENOMIC DNA]</scope>
    <source>
        <strain evidence="9">Lake Konstanz</strain>
    </source>
</reference>
<dbReference type="AlphaFoldDB" id="A0A0S4IL27"/>
<dbReference type="InterPro" id="IPR000850">
    <property type="entry name" value="Adenylat/UMP-CMP_kin"/>
</dbReference>
<dbReference type="Pfam" id="PF05191">
    <property type="entry name" value="ADK_lid"/>
    <property type="match status" value="1"/>
</dbReference>
<dbReference type="Pfam" id="PF00406">
    <property type="entry name" value="ADK"/>
    <property type="match status" value="1"/>
</dbReference>
<evidence type="ECO:0000313" key="9">
    <source>
        <dbReference type="Proteomes" id="UP000051952"/>
    </source>
</evidence>
<dbReference type="InterPro" id="IPR027417">
    <property type="entry name" value="P-loop_NTPase"/>
</dbReference>
<evidence type="ECO:0000256" key="2">
    <source>
        <dbReference type="ARBA" id="ARBA00022679"/>
    </source>
</evidence>
<evidence type="ECO:0000256" key="5">
    <source>
        <dbReference type="RuleBase" id="RU003330"/>
    </source>
</evidence>
<dbReference type="HAMAP" id="MF_00235">
    <property type="entry name" value="Adenylate_kinase_Adk"/>
    <property type="match status" value="1"/>
</dbReference>
<organism evidence="8 9">
    <name type="scientific">Bodo saltans</name>
    <name type="common">Flagellated protozoan</name>
    <dbReference type="NCBI Taxonomy" id="75058"/>
    <lineage>
        <taxon>Eukaryota</taxon>
        <taxon>Discoba</taxon>
        <taxon>Euglenozoa</taxon>
        <taxon>Kinetoplastea</taxon>
        <taxon>Metakinetoplastina</taxon>
        <taxon>Eubodonida</taxon>
        <taxon>Bodonidae</taxon>
        <taxon>Bodo</taxon>
    </lineage>
</organism>
<gene>
    <name evidence="8" type="ORF">BSAL_03415</name>
</gene>
<dbReference type="CDD" id="cd01428">
    <property type="entry name" value="ADK"/>
    <property type="match status" value="1"/>
</dbReference>
<accession>A0A0S4IL27</accession>
<keyword evidence="3" id="KW-0547">Nucleotide-binding</keyword>
<dbReference type="EMBL" id="CYKH01000081">
    <property type="protein sequence ID" value="CUE70262.1"/>
    <property type="molecule type" value="Genomic_DNA"/>
</dbReference>
<sequence>MKIVLVGSPGCGKSTLCPILHEKYNICHLHPTSLLQEAAAMVHHSALSSEARDLMHKDAPPQHIARDALVMHLAVDAIKHRSDCSQGFVLDGLPKTEEQALILDKANIVPDAVVVLDMPHEDVLRRLTGRWIHKPSRRIYHDVYCPPRVVGEDDVTKEHLEQRPEDQKESVMKRITEYEEEVDTLTKFYTQTTHSGDAAAGAGGKKKKPDASHRHMRNPPITTLRMGDAPLHHLYEALSGVLDPIFKKDQAHQLATSSGSWWARVWNR</sequence>
<evidence type="ECO:0000256" key="1">
    <source>
        <dbReference type="ARBA" id="ARBA00007220"/>
    </source>
</evidence>
<dbReference type="SUPFAM" id="SSF57774">
    <property type="entry name" value="Microbial and mitochondrial ADK, insert 'zinc finger' domain"/>
    <property type="match status" value="1"/>
</dbReference>
<dbReference type="PANTHER" id="PTHR23359">
    <property type="entry name" value="NUCLEOTIDE KINASE"/>
    <property type="match status" value="1"/>
</dbReference>
<protein>
    <submittedName>
        <fullName evidence="8">Adenylate kinase, putative</fullName>
    </submittedName>
</protein>
<dbReference type="SUPFAM" id="SSF52540">
    <property type="entry name" value="P-loop containing nucleoside triphosphate hydrolases"/>
    <property type="match status" value="1"/>
</dbReference>
<dbReference type="InterPro" id="IPR036193">
    <property type="entry name" value="ADK_active_lid_dom_sf"/>
</dbReference>
<keyword evidence="9" id="KW-1185">Reference proteome</keyword>
<dbReference type="InterPro" id="IPR007862">
    <property type="entry name" value="Adenylate_kinase_lid-dom"/>
</dbReference>
<keyword evidence="4 5" id="KW-0418">Kinase</keyword>
<evidence type="ECO:0000259" key="7">
    <source>
        <dbReference type="Pfam" id="PF05191"/>
    </source>
</evidence>
<feature type="region of interest" description="Disordered" evidence="6">
    <location>
        <begin position="193"/>
        <end position="219"/>
    </location>
</feature>
<dbReference type="Proteomes" id="UP000051952">
    <property type="component" value="Unassembled WGS sequence"/>
</dbReference>
<dbReference type="PRINTS" id="PR00094">
    <property type="entry name" value="ADENYLTKNASE"/>
</dbReference>
<name>A0A0S4IL27_BODSA</name>